<comment type="caution">
    <text evidence="1">The sequence shown here is derived from an EMBL/GenBank/DDBJ whole genome shotgun (WGS) entry which is preliminary data.</text>
</comment>
<proteinExistence type="predicted"/>
<name>A0A3D8MBX7_9ALTE</name>
<reference evidence="2" key="1">
    <citation type="submission" date="2018-08" db="EMBL/GenBank/DDBJ databases">
        <authorList>
            <person name="Zhang J."/>
            <person name="Du Z.-J."/>
        </authorList>
    </citation>
    <scope>NUCLEOTIDE SEQUENCE [LARGE SCALE GENOMIC DNA]</scope>
    <source>
        <strain evidence="2">KCTC 52655</strain>
    </source>
</reference>
<sequence>MAQEIILLASDFVPGLSKIAFEHETCVRFLAKKRNFEPVQVSNKQPLDVFPAKSGLTENESVMPVEGLACFFNQKTDHLVYF</sequence>
<gene>
    <name evidence="1" type="ORF">DXV75_05785</name>
</gene>
<dbReference type="Proteomes" id="UP000256561">
    <property type="component" value="Unassembled WGS sequence"/>
</dbReference>
<dbReference type="EMBL" id="QRHA01000003">
    <property type="protein sequence ID" value="RDV27536.1"/>
    <property type="molecule type" value="Genomic_DNA"/>
</dbReference>
<organism evidence="1 2">
    <name type="scientific">Alteromonas aestuariivivens</name>
    <dbReference type="NCBI Taxonomy" id="1938339"/>
    <lineage>
        <taxon>Bacteria</taxon>
        <taxon>Pseudomonadati</taxon>
        <taxon>Pseudomonadota</taxon>
        <taxon>Gammaproteobacteria</taxon>
        <taxon>Alteromonadales</taxon>
        <taxon>Alteromonadaceae</taxon>
        <taxon>Alteromonas/Salinimonas group</taxon>
        <taxon>Alteromonas</taxon>
    </lineage>
</organism>
<protein>
    <submittedName>
        <fullName evidence="1">Uncharacterized protein</fullName>
    </submittedName>
</protein>
<evidence type="ECO:0000313" key="1">
    <source>
        <dbReference type="EMBL" id="RDV27536.1"/>
    </source>
</evidence>
<keyword evidence="2" id="KW-1185">Reference proteome</keyword>
<accession>A0A3D8MBX7</accession>
<evidence type="ECO:0000313" key="2">
    <source>
        <dbReference type="Proteomes" id="UP000256561"/>
    </source>
</evidence>
<dbReference type="AlphaFoldDB" id="A0A3D8MBX7"/>